<accession>A0AB37ICQ6</accession>
<organism evidence="1 2">
    <name type="scientific">Enterococcus hirae</name>
    <dbReference type="NCBI Taxonomy" id="1354"/>
    <lineage>
        <taxon>Bacteria</taxon>
        <taxon>Bacillati</taxon>
        <taxon>Bacillota</taxon>
        <taxon>Bacilli</taxon>
        <taxon>Lactobacillales</taxon>
        <taxon>Enterococcaceae</taxon>
        <taxon>Enterococcus</taxon>
    </lineage>
</organism>
<gene>
    <name evidence="1" type="ORF">EB03_00656</name>
</gene>
<reference evidence="1 2" key="1">
    <citation type="submission" date="2015-06" db="EMBL/GenBank/DDBJ databases">
        <title>The Genome Sequence of Enterococcus hirae 88EA1.</title>
        <authorList>
            <consortium name="The Broad Institute Genomics Platform"/>
            <consortium name="The Broad Institute Genome Sequencing Center for Infectious Disease"/>
            <person name="Earl A.M."/>
            <person name="Van Tyne D."/>
            <person name="Lebreton F."/>
            <person name="Saavedra J.T."/>
            <person name="Gilmore M.S."/>
            <person name="Manson McGuire A."/>
            <person name="Clock S."/>
            <person name="Crupain M."/>
            <person name="Rangan U."/>
            <person name="Young S."/>
            <person name="Abouelleil A."/>
            <person name="Cao P."/>
            <person name="Chapman S.B."/>
            <person name="Griggs A."/>
            <person name="Priest M."/>
            <person name="Shea T."/>
            <person name="Wortman J."/>
            <person name="Nusbaum C."/>
            <person name="Birren B."/>
        </authorList>
    </citation>
    <scope>NUCLEOTIDE SEQUENCE [LARGE SCALE GENOMIC DNA]</scope>
    <source>
        <strain evidence="1 2">88EA1</strain>
    </source>
</reference>
<evidence type="ECO:0000313" key="1">
    <source>
        <dbReference type="EMBL" id="RBT69609.1"/>
    </source>
</evidence>
<protein>
    <submittedName>
        <fullName evidence="1">Uncharacterized protein</fullName>
    </submittedName>
</protein>
<dbReference type="RefSeq" id="WP_240187679.1">
    <property type="nucleotide sequence ID" value="NZ_JBFCRC010000032.1"/>
</dbReference>
<dbReference type="AlphaFoldDB" id="A0AB37ICQ6"/>
<evidence type="ECO:0000313" key="2">
    <source>
        <dbReference type="Proteomes" id="UP000253498"/>
    </source>
</evidence>
<sequence length="666" mass="76834">MPLANKLELEQALRARLLVNSISSKDTKHSIVNRTKRLFKKKPSIEVNKQDKFGNFKMYEQFFDLPVGDIRHIPDLNETKAMFKENLKIWGHMINGSDDPNITSLVEEKGQFTMYDSFERSSDAIQDTQKIEQELLHLSGDEARFLVLPLLSGRPLHKEEKVLIKDTTENEPIYTSLTGAIIQNQKNKYLVTLVASNDQELTIRKYAVDQDKTKELANLLGTPLHSSHVNETTLVDKFENLRNKQEIKETAKNISHSKKFHFLLPQLYYTVDYIFYGNAIDQIHENVQKNGQIQDQKGKAIDEQTKPPMDYFNLTPATQQNNHKRLMNEFHYAALKRMNQLQYSEDLLHSMVIVHNKTEQVENMDKNWKTKIEDTILTTSQQRKSPYRQDSVEVEDRGIYLAELREPKEIFEKAEEQLKQSRGIVLPNEVAAISRSLQYSKYYQLEKNSIVQELSRLMPGDPTSFLVTSHDIQIKLKDKGPHEKQNLGCVIRKNTFGNFIVSVVDPTGYYQKRTQVNGLLPCVHEFEISKSNLSELAQALNKSNDKNKSDFILQRDLSLISNGGKVTDYIIDQSAYLKSKQGFHHFSAAVDFAIFSSTMQLGRYVYINDLEKLSGKNTELANNLGEERALKIAYPEHFAQKKVKKTRASNSQIRDVYKNSIFDQER</sequence>
<dbReference type="EMBL" id="LESJ01000003">
    <property type="protein sequence ID" value="RBT69609.1"/>
    <property type="molecule type" value="Genomic_DNA"/>
</dbReference>
<proteinExistence type="predicted"/>
<dbReference type="Proteomes" id="UP000253498">
    <property type="component" value="Unassembled WGS sequence"/>
</dbReference>
<name>A0AB37ICQ6_ENTHR</name>
<comment type="caution">
    <text evidence="1">The sequence shown here is derived from an EMBL/GenBank/DDBJ whole genome shotgun (WGS) entry which is preliminary data.</text>
</comment>